<protein>
    <submittedName>
        <fullName evidence="2">Uncharacterized protein</fullName>
    </submittedName>
</protein>
<accession>A0A923M9J0</accession>
<feature type="region of interest" description="Disordered" evidence="1">
    <location>
        <begin position="1"/>
        <end position="37"/>
    </location>
</feature>
<evidence type="ECO:0000256" key="1">
    <source>
        <dbReference type="SAM" id="MobiDB-lite"/>
    </source>
</evidence>
<dbReference type="Proteomes" id="UP000596827">
    <property type="component" value="Unassembled WGS sequence"/>
</dbReference>
<dbReference type="EMBL" id="JACORU010000008">
    <property type="protein sequence ID" value="MBC5766782.1"/>
    <property type="molecule type" value="Genomic_DNA"/>
</dbReference>
<name>A0A923M9J0_9BURK</name>
<comment type="caution">
    <text evidence="2">The sequence shown here is derived from an EMBL/GenBank/DDBJ whole genome shotgun (WGS) entry which is preliminary data.</text>
</comment>
<proteinExistence type="predicted"/>
<evidence type="ECO:0000313" key="2">
    <source>
        <dbReference type="EMBL" id="MBC5766782.1"/>
    </source>
</evidence>
<organism evidence="2 3">
    <name type="scientific">Ramlibacter albus</name>
    <dbReference type="NCBI Taxonomy" id="2079448"/>
    <lineage>
        <taxon>Bacteria</taxon>
        <taxon>Pseudomonadati</taxon>
        <taxon>Pseudomonadota</taxon>
        <taxon>Betaproteobacteria</taxon>
        <taxon>Burkholderiales</taxon>
        <taxon>Comamonadaceae</taxon>
        <taxon>Ramlibacter</taxon>
    </lineage>
</organism>
<keyword evidence="3" id="KW-1185">Reference proteome</keyword>
<gene>
    <name evidence="2" type="ORF">H8R02_20120</name>
</gene>
<reference evidence="2" key="1">
    <citation type="submission" date="2020-08" db="EMBL/GenBank/DDBJ databases">
        <title>Ramlibacter sp. GTP1 16S ribosomal RNA gene genome sequencing and assembly.</title>
        <authorList>
            <person name="Kang M."/>
        </authorList>
    </citation>
    <scope>NUCLEOTIDE SEQUENCE</scope>
    <source>
        <strain evidence="2">GTP1</strain>
    </source>
</reference>
<feature type="compositionally biased region" description="Low complexity" evidence="1">
    <location>
        <begin position="17"/>
        <end position="28"/>
    </location>
</feature>
<evidence type="ECO:0000313" key="3">
    <source>
        <dbReference type="Proteomes" id="UP000596827"/>
    </source>
</evidence>
<sequence length="558" mass="60577">MRFTGAAALSNTSNIHSPTSPSTPPAADSDGKQPLEMGAPVERENVPTAVLHADARADPADLEYGRLLAAKIAGPEGVISPAVWQEIGRRFTSPEYADSCRMEDRKNVIWAKVAQLVDGVEDELPPDRGYAMTRRDHAYAKEFCRAMTEWLTSAGFSHEVDQISSNHKERFGSFDRAGARQASALLHALHLLKTINDQTLELGFDPLPRVRPVDAGVETKSEAPLPRLTDAPAGASKTLPRVLALLNEFVGKDARGEIDWAEEAFADRRAALRATNPLATEREIDTYCRAQAAEVWLSAFESQFLEGGDNPELARHDRYMILRTLEASVLEVMKTIDAQMRWRKAVGAARPPEPLDPPPAELLSGKLASKASTVAREQDANFARSFARKLAAELSGGAYGARVAYCAGLPGAPSRQRVRELVLEATAVKLANGTVQPEYLRATTAGEKAYIANSFCRAMNRAAPPVHDASETADDVADEAVEAGEAGAGAGVADLRERDAELASVFCSEMRARLRKLQFTDRVAYTVQVSPRPRQGAQENAAIALAFEVVDMMRNTHP</sequence>
<dbReference type="AlphaFoldDB" id="A0A923M9J0"/>
<dbReference type="RefSeq" id="WP_187083279.1">
    <property type="nucleotide sequence ID" value="NZ_JACORU010000008.1"/>
</dbReference>